<evidence type="ECO:0000256" key="3">
    <source>
        <dbReference type="ARBA" id="ARBA00022737"/>
    </source>
</evidence>
<dbReference type="SUPFAM" id="SSF57184">
    <property type="entry name" value="Growth factor receptor domain"/>
    <property type="match status" value="1"/>
</dbReference>
<dbReference type="Pfam" id="PF01390">
    <property type="entry name" value="SEA"/>
    <property type="match status" value="1"/>
</dbReference>
<gene>
    <name evidence="6" type="ORF">PACLA_8A070833</name>
</gene>
<dbReference type="PROSITE" id="PS50024">
    <property type="entry name" value="SEA"/>
    <property type="match status" value="1"/>
</dbReference>
<dbReference type="InterPro" id="IPR000742">
    <property type="entry name" value="EGF"/>
</dbReference>
<dbReference type="Gene3D" id="2.10.25.10">
    <property type="entry name" value="Laminin"/>
    <property type="match status" value="2"/>
</dbReference>
<keyword evidence="2" id="KW-0732">Signal</keyword>
<dbReference type="InterPro" id="IPR018097">
    <property type="entry name" value="EGF_Ca-bd_CS"/>
</dbReference>
<dbReference type="InterPro" id="IPR009030">
    <property type="entry name" value="Growth_fac_rcpt_cys_sf"/>
</dbReference>
<dbReference type="InterPro" id="IPR001881">
    <property type="entry name" value="EGF-like_Ca-bd_dom"/>
</dbReference>
<evidence type="ECO:0000256" key="1">
    <source>
        <dbReference type="ARBA" id="ARBA00022536"/>
    </source>
</evidence>
<reference evidence="6" key="1">
    <citation type="submission" date="2020-04" db="EMBL/GenBank/DDBJ databases">
        <authorList>
            <person name="Alioto T."/>
            <person name="Alioto T."/>
            <person name="Gomez Garrido J."/>
        </authorList>
    </citation>
    <scope>NUCLEOTIDE SEQUENCE</scope>
    <source>
        <strain evidence="6">A484AB</strain>
    </source>
</reference>
<evidence type="ECO:0000256" key="5">
    <source>
        <dbReference type="PROSITE-ProRule" id="PRU00076"/>
    </source>
</evidence>
<dbReference type="PANTHER" id="PTHR24050:SF28">
    <property type="entry name" value="UROMODULIN-LIKE"/>
    <property type="match status" value="1"/>
</dbReference>
<dbReference type="OrthoDB" id="19903at2759"/>
<evidence type="ECO:0000256" key="2">
    <source>
        <dbReference type="ARBA" id="ARBA00022729"/>
    </source>
</evidence>
<proteinExistence type="predicted"/>
<keyword evidence="1 5" id="KW-0245">EGF-like domain</keyword>
<dbReference type="InterPro" id="IPR000082">
    <property type="entry name" value="SEA_dom"/>
</dbReference>
<dbReference type="SMART" id="SM00179">
    <property type="entry name" value="EGF_CA"/>
    <property type="match status" value="2"/>
</dbReference>
<dbReference type="SUPFAM" id="SSF82671">
    <property type="entry name" value="SEA domain"/>
    <property type="match status" value="1"/>
</dbReference>
<evidence type="ECO:0000313" key="6">
    <source>
        <dbReference type="EMBL" id="CAB4017158.1"/>
    </source>
</evidence>
<dbReference type="Proteomes" id="UP001152795">
    <property type="component" value="Unassembled WGS sequence"/>
</dbReference>
<dbReference type="InterPro" id="IPR036364">
    <property type="entry name" value="SEA_dom_sf"/>
</dbReference>
<dbReference type="CDD" id="cd00053">
    <property type="entry name" value="EGF"/>
    <property type="match status" value="1"/>
</dbReference>
<dbReference type="PROSITE" id="PS01187">
    <property type="entry name" value="EGF_CA"/>
    <property type="match status" value="1"/>
</dbReference>
<dbReference type="Pfam" id="PF12947">
    <property type="entry name" value="EGF_3"/>
    <property type="match status" value="1"/>
</dbReference>
<protein>
    <submittedName>
        <fullName evidence="6">Signal peptide, CUB and EGF-like domain-containing 2, partial</fullName>
    </submittedName>
</protein>
<keyword evidence="4" id="KW-1015">Disulfide bond</keyword>
<feature type="non-terminal residue" evidence="6">
    <location>
        <position position="1"/>
    </location>
</feature>
<comment type="caution">
    <text evidence="5">Lacks conserved residue(s) required for the propagation of feature annotation.</text>
</comment>
<evidence type="ECO:0000313" key="7">
    <source>
        <dbReference type="Proteomes" id="UP001152795"/>
    </source>
</evidence>
<dbReference type="InterPro" id="IPR024731">
    <property type="entry name" value="NELL2-like_EGF"/>
</dbReference>
<evidence type="ECO:0000256" key="4">
    <source>
        <dbReference type="ARBA" id="ARBA00023157"/>
    </source>
</evidence>
<accession>A0A7D9ESB5</accession>
<organism evidence="6 7">
    <name type="scientific">Paramuricea clavata</name>
    <name type="common">Red gorgonian</name>
    <name type="synonym">Violescent sea-whip</name>
    <dbReference type="NCBI Taxonomy" id="317549"/>
    <lineage>
        <taxon>Eukaryota</taxon>
        <taxon>Metazoa</taxon>
        <taxon>Cnidaria</taxon>
        <taxon>Anthozoa</taxon>
        <taxon>Octocorallia</taxon>
        <taxon>Malacalcyonacea</taxon>
        <taxon>Plexauridae</taxon>
        <taxon>Paramuricea</taxon>
    </lineage>
</organism>
<dbReference type="InterPro" id="IPR052235">
    <property type="entry name" value="Nephronectin_domain"/>
</dbReference>
<dbReference type="PANTHER" id="PTHR24050">
    <property type="entry name" value="PA14 DOMAIN-CONTAINING PROTEIN"/>
    <property type="match status" value="1"/>
</dbReference>
<comment type="caution">
    <text evidence="6">The sequence shown here is derived from an EMBL/GenBank/DDBJ whole genome shotgun (WGS) entry which is preliminary data.</text>
</comment>
<dbReference type="AlphaFoldDB" id="A0A7D9ESB5"/>
<dbReference type="EMBL" id="CACRXK020009425">
    <property type="protein sequence ID" value="CAB4017158.1"/>
    <property type="molecule type" value="Genomic_DNA"/>
</dbReference>
<dbReference type="PROSITE" id="PS50026">
    <property type="entry name" value="EGF_3"/>
    <property type="match status" value="1"/>
</dbReference>
<name>A0A7D9ESB5_PARCT</name>
<keyword evidence="3" id="KW-0677">Repeat</keyword>
<dbReference type="CDD" id="cd00054">
    <property type="entry name" value="EGF_CA"/>
    <property type="match status" value="1"/>
</dbReference>
<sequence length="261" mass="28973">VKCNSFPCHSKAICQDTATSHTCTCRSGYSGDGTENCFDADECLEDSGICKAGYKCQNTAGSYTCRPGVGYRCRLRIVAIFTIDLYDRYSVTFILYRTRLRSACNRAYSNNPQYIGIIVHGFSPGSVNANVTVLFKEPTTAPLEEIEQAVSNGTFGDLNVSSVVPLPSDDDSSFFVLKEDVKTVKYLIQAVMIVLPVSILIATCLLIAALVKIYTTPKTPPRSVEKNSYSMYNTITTPSRPGDRSNMMRFYYYERDAIFND</sequence>
<dbReference type="GO" id="GO:0005509">
    <property type="term" value="F:calcium ion binding"/>
    <property type="evidence" value="ECO:0007669"/>
    <property type="project" value="InterPro"/>
</dbReference>
<keyword evidence="7" id="KW-1185">Reference proteome</keyword>